<reference evidence="11 12" key="1">
    <citation type="submission" date="2019-01" db="EMBL/GenBank/DDBJ databases">
        <title>Novel species of Nocardioides.</title>
        <authorList>
            <person name="Liu Q."/>
            <person name="Xin Y.-H."/>
        </authorList>
    </citation>
    <scope>NUCLEOTIDE SEQUENCE [LARGE SCALE GENOMIC DNA]</scope>
    <source>
        <strain evidence="11 12">HLT3-15</strain>
    </source>
</reference>
<evidence type="ECO:0000256" key="6">
    <source>
        <dbReference type="PIRSR" id="PIRSR038994-1"/>
    </source>
</evidence>
<dbReference type="OrthoDB" id="9776488at2"/>
<dbReference type="EMBL" id="SDWS01000011">
    <property type="protein sequence ID" value="RYB88675.1"/>
    <property type="molecule type" value="Genomic_DNA"/>
</dbReference>
<dbReference type="InterPro" id="IPR032466">
    <property type="entry name" value="Metal_Hydrolase"/>
</dbReference>
<dbReference type="InterPro" id="IPR011059">
    <property type="entry name" value="Metal-dep_hydrolase_composite"/>
</dbReference>
<dbReference type="PANTHER" id="PTHR11113">
    <property type="entry name" value="N-ACETYLGLUCOSAMINE-6-PHOSPHATE DEACETYLASE"/>
    <property type="match status" value="1"/>
</dbReference>
<evidence type="ECO:0000256" key="7">
    <source>
        <dbReference type="PIRSR" id="PIRSR038994-2"/>
    </source>
</evidence>
<keyword evidence="2 8" id="KW-0479">Metal-binding</keyword>
<keyword evidence="12" id="KW-1185">Reference proteome</keyword>
<feature type="region of interest" description="Disordered" evidence="9">
    <location>
        <begin position="1"/>
        <end position="34"/>
    </location>
</feature>
<evidence type="ECO:0000256" key="5">
    <source>
        <dbReference type="PIRNR" id="PIRNR038994"/>
    </source>
</evidence>
<feature type="binding site" evidence="7">
    <location>
        <position position="283"/>
    </location>
    <ligand>
        <name>substrate</name>
    </ligand>
</feature>
<keyword evidence="3 5" id="KW-0378">Hydrolase</keyword>
<evidence type="ECO:0000259" key="10">
    <source>
        <dbReference type="Pfam" id="PF01979"/>
    </source>
</evidence>
<dbReference type="GO" id="GO:0006046">
    <property type="term" value="P:N-acetylglucosamine catabolic process"/>
    <property type="evidence" value="ECO:0007669"/>
    <property type="project" value="TreeGrafter"/>
</dbReference>
<feature type="binding site" evidence="7">
    <location>
        <position position="259"/>
    </location>
    <ligand>
        <name>substrate</name>
    </ligand>
</feature>
<dbReference type="SUPFAM" id="SSF51556">
    <property type="entry name" value="Metallo-dependent hydrolases"/>
    <property type="match status" value="1"/>
</dbReference>
<dbReference type="AlphaFoldDB" id="A0A4Q2RM68"/>
<evidence type="ECO:0000313" key="12">
    <source>
        <dbReference type="Proteomes" id="UP000291838"/>
    </source>
</evidence>
<feature type="binding site" evidence="8">
    <location>
        <position position="161"/>
    </location>
    <ligand>
        <name>Zn(2+)</name>
        <dbReference type="ChEBI" id="CHEBI:29105"/>
    </ligand>
</feature>
<feature type="active site" description="Proton donor/acceptor" evidence="6">
    <location>
        <position position="306"/>
    </location>
</feature>
<dbReference type="SUPFAM" id="SSF51338">
    <property type="entry name" value="Composite domain of metallo-dependent hydrolases"/>
    <property type="match status" value="1"/>
</dbReference>
<dbReference type="Gene3D" id="2.30.40.10">
    <property type="entry name" value="Urease, subunit C, domain 1"/>
    <property type="match status" value="1"/>
</dbReference>
<gene>
    <name evidence="11" type="primary">nagA</name>
    <name evidence="11" type="ORF">EUA06_19450</name>
</gene>
<dbReference type="GO" id="GO:0008448">
    <property type="term" value="F:N-acetylglucosamine-6-phosphate deacetylase activity"/>
    <property type="evidence" value="ECO:0007669"/>
    <property type="project" value="UniProtKB-EC"/>
</dbReference>
<accession>A0A4Q2RM68</accession>
<evidence type="ECO:0000256" key="4">
    <source>
        <dbReference type="ARBA" id="ARBA00023277"/>
    </source>
</evidence>
<name>A0A4Q2RM68_9ACTN</name>
<feature type="compositionally biased region" description="Low complexity" evidence="9">
    <location>
        <begin position="20"/>
        <end position="30"/>
    </location>
</feature>
<evidence type="ECO:0000256" key="1">
    <source>
        <dbReference type="ARBA" id="ARBA00010716"/>
    </source>
</evidence>
<keyword evidence="4 5" id="KW-0119">Carbohydrate metabolism</keyword>
<dbReference type="CDD" id="cd00854">
    <property type="entry name" value="NagA"/>
    <property type="match status" value="1"/>
</dbReference>
<feature type="binding site" evidence="7">
    <location>
        <position position="172"/>
    </location>
    <ligand>
        <name>substrate</name>
    </ligand>
</feature>
<sequence length="417" mass="42544">MLAPRGRTVSVRSRSRARPTPRSPGTSSSTLRTDVGDHAIRAGTALVDGKVTGPVVLRVSEGLITSLDPPTGDAPYDVSAATVVPGLIDVHTHGAAGVQVIDGSDADIEGLAVFYAEHGVTGFLATVGGSREHLLAGVAAVADHIDRAPHRGARCLGVHLEGPFLSPHAPGAFRAESIVAPDLGLFAELLDAARGHVRMMTIAPETPGAMDLIAVALRHGVTCSAGHSVASAAQVATAVDAGVRGVTHLFNGMAPFHHREPGLIGAALADPRLVCELIADGVHVHPTAIALAASSKGWQGLALVSDSIAATGLPEGSYELEEQHVTVTGEEARLADGTLAGSTLTLDRAVANLARWTGLALVDAARSATEVPARLVGLGDHHGTIAGGGRADLAGFDDEHRLLWTMVGGDLYPAGAS</sequence>
<evidence type="ECO:0000256" key="2">
    <source>
        <dbReference type="ARBA" id="ARBA00022723"/>
    </source>
</evidence>
<dbReference type="NCBIfam" id="TIGR00221">
    <property type="entry name" value="nagA"/>
    <property type="match status" value="1"/>
</dbReference>
<feature type="compositionally biased region" description="Low complexity" evidence="9">
    <location>
        <begin position="1"/>
        <end position="12"/>
    </location>
</feature>
<evidence type="ECO:0000313" key="11">
    <source>
        <dbReference type="EMBL" id="RYB88675.1"/>
    </source>
</evidence>
<dbReference type="Pfam" id="PF01979">
    <property type="entry name" value="Amidohydro_1"/>
    <property type="match status" value="1"/>
</dbReference>
<feature type="binding site" evidence="8">
    <location>
        <position position="227"/>
    </location>
    <ligand>
        <name>Zn(2+)</name>
        <dbReference type="ChEBI" id="CHEBI:29105"/>
    </ligand>
</feature>
<dbReference type="GO" id="GO:0046872">
    <property type="term" value="F:metal ion binding"/>
    <property type="evidence" value="ECO:0007669"/>
    <property type="project" value="UniProtKB-KW"/>
</dbReference>
<feature type="domain" description="Amidohydrolase-related" evidence="10">
    <location>
        <begin position="82"/>
        <end position="398"/>
    </location>
</feature>
<evidence type="ECO:0000256" key="8">
    <source>
        <dbReference type="PIRSR" id="PIRSR038994-3"/>
    </source>
</evidence>
<dbReference type="InterPro" id="IPR006680">
    <property type="entry name" value="Amidohydro-rel"/>
</dbReference>
<dbReference type="Proteomes" id="UP000291838">
    <property type="component" value="Unassembled WGS sequence"/>
</dbReference>
<evidence type="ECO:0000256" key="3">
    <source>
        <dbReference type="ARBA" id="ARBA00022801"/>
    </source>
</evidence>
<proteinExistence type="inferred from homology"/>
<dbReference type="InterPro" id="IPR003764">
    <property type="entry name" value="GlcNAc_6-P_deAcase"/>
</dbReference>
<comment type="caution">
    <text evidence="11">The sequence shown here is derived from an EMBL/GenBank/DDBJ whole genome shotgun (WGS) entry which is preliminary data.</text>
</comment>
<dbReference type="PIRSF" id="PIRSF038994">
    <property type="entry name" value="NagA"/>
    <property type="match status" value="1"/>
</dbReference>
<protein>
    <submittedName>
        <fullName evidence="11">N-acetylglucosamine-6-phosphate deacetylase</fullName>
        <ecNumber evidence="11">3.5.1.25</ecNumber>
    </submittedName>
</protein>
<evidence type="ECO:0000256" key="9">
    <source>
        <dbReference type="SAM" id="MobiDB-lite"/>
    </source>
</evidence>
<comment type="cofactor">
    <cofactor evidence="8">
        <name>a divalent metal cation</name>
        <dbReference type="ChEBI" id="CHEBI:60240"/>
    </cofactor>
    <text evidence="8">Binds 1 divalent metal cation per subunit.</text>
</comment>
<organism evidence="11 12">
    <name type="scientific">Nocardioides glacieisoli</name>
    <dbReference type="NCBI Taxonomy" id="1168730"/>
    <lineage>
        <taxon>Bacteria</taxon>
        <taxon>Bacillati</taxon>
        <taxon>Actinomycetota</taxon>
        <taxon>Actinomycetes</taxon>
        <taxon>Propionibacteriales</taxon>
        <taxon>Nocardioidaceae</taxon>
        <taxon>Nocardioides</taxon>
    </lineage>
</organism>
<feature type="binding site" evidence="7">
    <location>
        <begin position="339"/>
        <end position="341"/>
    </location>
    <ligand>
        <name>substrate</name>
    </ligand>
</feature>
<dbReference type="PANTHER" id="PTHR11113:SF14">
    <property type="entry name" value="N-ACETYLGLUCOSAMINE-6-PHOSPHATE DEACETYLASE"/>
    <property type="match status" value="1"/>
</dbReference>
<feature type="binding site" evidence="7">
    <location>
        <begin position="251"/>
        <end position="252"/>
    </location>
    <ligand>
        <name>substrate</name>
    </ligand>
</feature>
<dbReference type="EC" id="3.5.1.25" evidence="11"/>
<feature type="binding site" evidence="8">
    <location>
        <position position="248"/>
    </location>
    <ligand>
        <name>Zn(2+)</name>
        <dbReference type="ChEBI" id="CHEBI:29105"/>
    </ligand>
</feature>
<dbReference type="Gene3D" id="3.20.20.140">
    <property type="entry name" value="Metal-dependent hydrolases"/>
    <property type="match status" value="1"/>
</dbReference>
<comment type="similarity">
    <text evidence="1 5">Belongs to the metallo-dependent hydrolases superfamily. NagA family.</text>
</comment>